<comment type="caution">
    <text evidence="3">The sequence shown here is derived from an EMBL/GenBank/DDBJ whole genome shotgun (WGS) entry which is preliminary data.</text>
</comment>
<dbReference type="EMBL" id="VSRR010021084">
    <property type="protein sequence ID" value="MPC63647.1"/>
    <property type="molecule type" value="Genomic_DNA"/>
</dbReference>
<proteinExistence type="predicted"/>
<feature type="transmembrane region" description="Helical" evidence="2">
    <location>
        <begin position="53"/>
        <end position="78"/>
    </location>
</feature>
<sequence length="99" mass="10942">MSSWFLGSRVVRRGGVAAGNLGSESPENELSGDNMASKSSEWRRRNPWPFSCFWVVVVVVLPFLGVTCFVISHLAHLLRQVRQAELRTGGDTCFTSPTT</sequence>
<feature type="region of interest" description="Disordered" evidence="1">
    <location>
        <begin position="17"/>
        <end position="38"/>
    </location>
</feature>
<keyword evidence="2" id="KW-0472">Membrane</keyword>
<evidence type="ECO:0000256" key="1">
    <source>
        <dbReference type="SAM" id="MobiDB-lite"/>
    </source>
</evidence>
<evidence type="ECO:0000313" key="3">
    <source>
        <dbReference type="EMBL" id="MPC63647.1"/>
    </source>
</evidence>
<protein>
    <submittedName>
        <fullName evidence="3">Uncharacterized protein</fullName>
    </submittedName>
</protein>
<accession>A0A5B7H2U2</accession>
<reference evidence="3 4" key="1">
    <citation type="submission" date="2019-05" db="EMBL/GenBank/DDBJ databases">
        <title>Another draft genome of Portunus trituberculatus and its Hox gene families provides insights of decapod evolution.</title>
        <authorList>
            <person name="Jeong J.-H."/>
            <person name="Song I."/>
            <person name="Kim S."/>
            <person name="Choi T."/>
            <person name="Kim D."/>
            <person name="Ryu S."/>
            <person name="Kim W."/>
        </authorList>
    </citation>
    <scope>NUCLEOTIDE SEQUENCE [LARGE SCALE GENOMIC DNA]</scope>
    <source>
        <tissue evidence="3">Muscle</tissue>
    </source>
</reference>
<organism evidence="3 4">
    <name type="scientific">Portunus trituberculatus</name>
    <name type="common">Swimming crab</name>
    <name type="synonym">Neptunus trituberculatus</name>
    <dbReference type="NCBI Taxonomy" id="210409"/>
    <lineage>
        <taxon>Eukaryota</taxon>
        <taxon>Metazoa</taxon>
        <taxon>Ecdysozoa</taxon>
        <taxon>Arthropoda</taxon>
        <taxon>Crustacea</taxon>
        <taxon>Multicrustacea</taxon>
        <taxon>Malacostraca</taxon>
        <taxon>Eumalacostraca</taxon>
        <taxon>Eucarida</taxon>
        <taxon>Decapoda</taxon>
        <taxon>Pleocyemata</taxon>
        <taxon>Brachyura</taxon>
        <taxon>Eubrachyura</taxon>
        <taxon>Portunoidea</taxon>
        <taxon>Portunidae</taxon>
        <taxon>Portuninae</taxon>
        <taxon>Portunus</taxon>
    </lineage>
</organism>
<evidence type="ECO:0000256" key="2">
    <source>
        <dbReference type="SAM" id="Phobius"/>
    </source>
</evidence>
<keyword evidence="4" id="KW-1185">Reference proteome</keyword>
<dbReference type="AlphaFoldDB" id="A0A5B7H2U2"/>
<keyword evidence="2" id="KW-1133">Transmembrane helix</keyword>
<keyword evidence="2" id="KW-0812">Transmembrane</keyword>
<evidence type="ECO:0000313" key="4">
    <source>
        <dbReference type="Proteomes" id="UP000324222"/>
    </source>
</evidence>
<dbReference type="Proteomes" id="UP000324222">
    <property type="component" value="Unassembled WGS sequence"/>
</dbReference>
<name>A0A5B7H2U2_PORTR</name>
<gene>
    <name evidence="3" type="ORF">E2C01_057749</name>
</gene>